<evidence type="ECO:0000313" key="1">
    <source>
        <dbReference type="EMBL" id="SET42714.1"/>
    </source>
</evidence>
<evidence type="ECO:0000313" key="2">
    <source>
        <dbReference type="Proteomes" id="UP000199308"/>
    </source>
</evidence>
<sequence>MNFTFKKGALSSLLFIVIYLIYSTPGLTASKPRFPRTPPNFSKIWAGSPDGLCERLLQSVNSGGFKGIVNSINKHYGDEREFFYQYAFGYPCLSRASLADHMFQDEEKVYDSLTVSLTKFGKINPNAFIRLNREGKLFEGPLHVVYTHLEKHYKDSDSYGYEYRKIKRMLRPSKFDRYFLETPLSCEELQKEEPLFVCTLPMPDEK</sequence>
<dbReference type="EMBL" id="FOHK01000007">
    <property type="protein sequence ID" value="SET42714.1"/>
    <property type="molecule type" value="Genomic_DNA"/>
</dbReference>
<dbReference type="OrthoDB" id="5295337at2"/>
<accession>A0A1I0ECE1</accession>
<gene>
    <name evidence="1" type="ORF">SAMN05660429_01813</name>
</gene>
<dbReference type="AlphaFoldDB" id="A0A1I0ECE1"/>
<proteinExistence type="predicted"/>
<reference evidence="1 2" key="1">
    <citation type="submission" date="2016-10" db="EMBL/GenBank/DDBJ databases">
        <authorList>
            <person name="de Groot N.N."/>
        </authorList>
    </citation>
    <scope>NUCLEOTIDE SEQUENCE [LARGE SCALE GENOMIC DNA]</scope>
    <source>
        <strain evidence="1 2">DSM 19706</strain>
    </source>
</reference>
<dbReference type="Proteomes" id="UP000199308">
    <property type="component" value="Unassembled WGS sequence"/>
</dbReference>
<keyword evidence="2" id="KW-1185">Reference proteome</keyword>
<name>A0A1I0ECE1_THASX</name>
<organism evidence="1 2">
    <name type="scientific">Thalassotalea agarivorans</name>
    <name type="common">Thalassomonas agarivorans</name>
    <dbReference type="NCBI Taxonomy" id="349064"/>
    <lineage>
        <taxon>Bacteria</taxon>
        <taxon>Pseudomonadati</taxon>
        <taxon>Pseudomonadota</taxon>
        <taxon>Gammaproteobacteria</taxon>
        <taxon>Alteromonadales</taxon>
        <taxon>Colwelliaceae</taxon>
        <taxon>Thalassotalea</taxon>
    </lineage>
</organism>
<protein>
    <submittedName>
        <fullName evidence="1">Uncharacterized protein</fullName>
    </submittedName>
</protein>
<dbReference type="RefSeq" id="WP_093329429.1">
    <property type="nucleotide sequence ID" value="NZ_AP027363.1"/>
</dbReference>